<accession>A0A3B0ZQP5</accession>
<evidence type="ECO:0008006" key="3">
    <source>
        <dbReference type="Google" id="ProtNLM"/>
    </source>
</evidence>
<name>A0A3B0ZQP5_9ZZZZ</name>
<feature type="compositionally biased region" description="Polar residues" evidence="1">
    <location>
        <begin position="161"/>
        <end position="170"/>
    </location>
</feature>
<reference evidence="2" key="1">
    <citation type="submission" date="2018-06" db="EMBL/GenBank/DDBJ databases">
        <authorList>
            <person name="Zhirakovskaya E."/>
        </authorList>
    </citation>
    <scope>NUCLEOTIDE SEQUENCE</scope>
</reference>
<feature type="compositionally biased region" description="Basic and acidic residues" evidence="1">
    <location>
        <begin position="172"/>
        <end position="183"/>
    </location>
</feature>
<evidence type="ECO:0000256" key="1">
    <source>
        <dbReference type="SAM" id="MobiDB-lite"/>
    </source>
</evidence>
<dbReference type="EMBL" id="UOFQ01000148">
    <property type="protein sequence ID" value="VAW89667.1"/>
    <property type="molecule type" value="Genomic_DNA"/>
</dbReference>
<dbReference type="AlphaFoldDB" id="A0A3B0ZQP5"/>
<protein>
    <recommendedName>
        <fullName evidence="3">Lipoprotein</fullName>
    </recommendedName>
</protein>
<evidence type="ECO:0000313" key="2">
    <source>
        <dbReference type="EMBL" id="VAW89667.1"/>
    </source>
</evidence>
<gene>
    <name evidence="2" type="ORF">MNBD_GAMMA17-986</name>
</gene>
<sequence length="203" mass="21950">MIRQGMGAIAVLMLAACSHVHTVSSTSAPTGNSESCDEVMEFYSVVSRLSAEAEKELLQTLRTSSAQGGNSCDQLRLAILLGKPGTNFRDNVAAGMLLKDFLENSPLTDAASQSLAHLLIDIAAAEEQQQVDLHRLKKAISQEQAISQVLARKLKRQHTATKALQSQMDQLKSIERDINEKEQSAATSTPDKGTDESDQNTPD</sequence>
<proteinExistence type="predicted"/>
<feature type="region of interest" description="Disordered" evidence="1">
    <location>
        <begin position="161"/>
        <end position="203"/>
    </location>
</feature>
<dbReference type="PROSITE" id="PS51257">
    <property type="entry name" value="PROKAR_LIPOPROTEIN"/>
    <property type="match status" value="1"/>
</dbReference>
<organism evidence="2">
    <name type="scientific">hydrothermal vent metagenome</name>
    <dbReference type="NCBI Taxonomy" id="652676"/>
    <lineage>
        <taxon>unclassified sequences</taxon>
        <taxon>metagenomes</taxon>
        <taxon>ecological metagenomes</taxon>
    </lineage>
</organism>